<feature type="region of interest" description="Disordered" evidence="1">
    <location>
        <begin position="82"/>
        <end position="122"/>
    </location>
</feature>
<dbReference type="OrthoDB" id="5042209at2759"/>
<evidence type="ECO:0000313" key="3">
    <source>
        <dbReference type="Proteomes" id="UP000078397"/>
    </source>
</evidence>
<dbReference type="GeneID" id="28845669"/>
<reference evidence="2 3" key="1">
    <citation type="journal article" date="2016" name="PLoS Pathog.">
        <title>Biosynthesis of antibiotic leucinostatins in bio-control fungus Purpureocillium lilacinum and their inhibition on phytophthora revealed by genome mining.</title>
        <authorList>
            <person name="Wang G."/>
            <person name="Liu Z."/>
            <person name="Lin R."/>
            <person name="Li E."/>
            <person name="Mao Z."/>
            <person name="Ling J."/>
            <person name="Yang Y."/>
            <person name="Yin W.B."/>
            <person name="Xie B."/>
        </authorList>
    </citation>
    <scope>NUCLEOTIDE SEQUENCE [LARGE SCALE GENOMIC DNA]</scope>
    <source>
        <strain evidence="2">170</strain>
    </source>
</reference>
<dbReference type="Proteomes" id="UP000078397">
    <property type="component" value="Unassembled WGS sequence"/>
</dbReference>
<gene>
    <name evidence="2" type="ORF">VFPPC_01938</name>
</gene>
<accession>A0A179F6W2</accession>
<feature type="compositionally biased region" description="Basic and acidic residues" evidence="1">
    <location>
        <begin position="85"/>
        <end position="103"/>
    </location>
</feature>
<name>A0A179F6W2_METCM</name>
<comment type="caution">
    <text evidence="2">The sequence shown here is derived from an EMBL/GenBank/DDBJ whole genome shotgun (WGS) entry which is preliminary data.</text>
</comment>
<feature type="compositionally biased region" description="Low complexity" evidence="1">
    <location>
        <begin position="111"/>
        <end position="120"/>
    </location>
</feature>
<dbReference type="RefSeq" id="XP_018138702.1">
    <property type="nucleotide sequence ID" value="XM_018281675.1"/>
</dbReference>
<dbReference type="EMBL" id="LSBJ02000001">
    <property type="protein sequence ID" value="OAQ60893.1"/>
    <property type="molecule type" value="Genomic_DNA"/>
</dbReference>
<evidence type="ECO:0000313" key="2">
    <source>
        <dbReference type="EMBL" id="OAQ60893.1"/>
    </source>
</evidence>
<dbReference type="KEGG" id="pchm:VFPPC_01938"/>
<evidence type="ECO:0000256" key="1">
    <source>
        <dbReference type="SAM" id="MobiDB-lite"/>
    </source>
</evidence>
<protein>
    <submittedName>
        <fullName evidence="2">FlxA-like protein domain-containing protein</fullName>
    </submittedName>
</protein>
<dbReference type="AlphaFoldDB" id="A0A179F6W2"/>
<proteinExistence type="predicted"/>
<sequence>MSQPFKELLWVTNSQIQLKNVAANKKDPPTDCCVEFHKKGIHMLTVTSLNKVLGPASARAKIERVCERDGIPTPWKAGWVSHYSDPSKVEKDPARRRALKDAQADDLAGVSSSNAHSSGSIGDIRDQQIQDLESKVLDLTKTVSSLNKTVSVLADMFKEFMKPSVSAPAPK</sequence>
<keyword evidence="3" id="KW-1185">Reference proteome</keyword>
<organism evidence="2 3">
    <name type="scientific">Pochonia chlamydosporia 170</name>
    <dbReference type="NCBI Taxonomy" id="1380566"/>
    <lineage>
        <taxon>Eukaryota</taxon>
        <taxon>Fungi</taxon>
        <taxon>Dikarya</taxon>
        <taxon>Ascomycota</taxon>
        <taxon>Pezizomycotina</taxon>
        <taxon>Sordariomycetes</taxon>
        <taxon>Hypocreomycetidae</taxon>
        <taxon>Hypocreales</taxon>
        <taxon>Clavicipitaceae</taxon>
        <taxon>Pochonia</taxon>
    </lineage>
</organism>